<accession>A0A0T7G064</accession>
<gene>
    <name evidence="2" type="ORF">NGAL_HAMBI1145_54730</name>
</gene>
<protein>
    <submittedName>
        <fullName evidence="2">Putative periplasmic substrate-binding transmembrane protein</fullName>
    </submittedName>
</protein>
<keyword evidence="2" id="KW-0472">Membrane</keyword>
<dbReference type="Proteomes" id="UP000046176">
    <property type="component" value="Unassembled WGS sequence"/>
</dbReference>
<reference evidence="2 3" key="1">
    <citation type="submission" date="2014-08" db="EMBL/GenBank/DDBJ databases">
        <authorList>
            <person name="Chen Y.-H."/>
        </authorList>
    </citation>
    <scope>NUCLEOTIDE SEQUENCE [LARGE SCALE GENOMIC DNA]</scope>
</reference>
<keyword evidence="1" id="KW-0732">Signal</keyword>
<evidence type="ECO:0000256" key="1">
    <source>
        <dbReference type="SAM" id="SignalP"/>
    </source>
</evidence>
<evidence type="ECO:0000313" key="3">
    <source>
        <dbReference type="Proteomes" id="UP000046176"/>
    </source>
</evidence>
<keyword evidence="2" id="KW-0812">Transmembrane</keyword>
<name>A0A0T7G064_NEOGA</name>
<dbReference type="AlphaFoldDB" id="A0A0T7G064"/>
<dbReference type="Pfam" id="PF13379">
    <property type="entry name" value="NMT1_2"/>
    <property type="match status" value="1"/>
</dbReference>
<dbReference type="RefSeq" id="WP_046669366.1">
    <property type="nucleotide sequence ID" value="NZ_CCRH01000022.1"/>
</dbReference>
<proteinExistence type="predicted"/>
<feature type="signal peptide" evidence="1">
    <location>
        <begin position="1"/>
        <end position="26"/>
    </location>
</feature>
<sequence>MLKSLKLAAAAALALTALLPSQSAYAEGLIRISQQFGTLYLPLHVIRDQNLFEKHAKALGLDDVKVEWAQLSGGDAINAALLSGSIDIAAAGIGPFLTLWGRTDGAVKIVAGLANQPNYLITSNPDIKSIKDFKATDKIALPAVGVSVQARILQIAAEKEFGAGNQGKLDNNAVTLAHPDATAALLSGSTEIAAHLSNTPFQEQALKDPKIHKILSSYDVLGGPVTPTYLYTTTEWRKENPKTFQAFLGALKEATAWIEANKKGAAETYVRVEKSKLDPAFVQSLIESPENKFTIVPTRSYAFADFLYRTGAIKKKAESWKDYTFEELHNESGS</sequence>
<evidence type="ECO:0000313" key="2">
    <source>
        <dbReference type="EMBL" id="CDZ40621.1"/>
    </source>
</evidence>
<dbReference type="SUPFAM" id="SSF53850">
    <property type="entry name" value="Periplasmic binding protein-like II"/>
    <property type="match status" value="1"/>
</dbReference>
<feature type="chain" id="PRO_5006682740" evidence="1">
    <location>
        <begin position="27"/>
        <end position="334"/>
    </location>
</feature>
<dbReference type="PANTHER" id="PTHR30024">
    <property type="entry name" value="ALIPHATIC SULFONATES-BINDING PROTEIN-RELATED"/>
    <property type="match status" value="1"/>
</dbReference>
<organism evidence="2 3">
    <name type="scientific">Neorhizobium galegae bv. officinalis</name>
    <dbReference type="NCBI Taxonomy" id="323656"/>
    <lineage>
        <taxon>Bacteria</taxon>
        <taxon>Pseudomonadati</taxon>
        <taxon>Pseudomonadota</taxon>
        <taxon>Alphaproteobacteria</taxon>
        <taxon>Hyphomicrobiales</taxon>
        <taxon>Rhizobiaceae</taxon>
        <taxon>Rhizobium/Agrobacterium group</taxon>
        <taxon>Neorhizobium</taxon>
    </lineage>
</organism>
<dbReference type="OrthoDB" id="6788250at2"/>
<dbReference type="EMBL" id="CCRH01000022">
    <property type="protein sequence ID" value="CDZ40621.1"/>
    <property type="molecule type" value="Genomic_DNA"/>
</dbReference>
<dbReference type="PANTHER" id="PTHR30024:SF2">
    <property type="entry name" value="ABC TRANSPORTER SUBSTRATE-BINDING PROTEIN"/>
    <property type="match status" value="1"/>
</dbReference>
<dbReference type="Gene3D" id="3.40.190.10">
    <property type="entry name" value="Periplasmic binding protein-like II"/>
    <property type="match status" value="2"/>
</dbReference>